<reference evidence="2 3" key="1">
    <citation type="journal article" date="2024" name="J Genomics">
        <title>Draft genome sequencing and assembly of Favolaschia claudopus CIRM-BRFM 2984 isolated from oak limbs.</title>
        <authorList>
            <person name="Navarro D."/>
            <person name="Drula E."/>
            <person name="Chaduli D."/>
            <person name="Cazenave R."/>
            <person name="Ahrendt S."/>
            <person name="Wang J."/>
            <person name="Lipzen A."/>
            <person name="Daum C."/>
            <person name="Barry K."/>
            <person name="Grigoriev I.V."/>
            <person name="Favel A."/>
            <person name="Rosso M.N."/>
            <person name="Martin F."/>
        </authorList>
    </citation>
    <scope>NUCLEOTIDE SEQUENCE [LARGE SCALE GENOMIC DNA]</scope>
    <source>
        <strain evidence="2 3">CIRM-BRFM 2984</strain>
    </source>
</reference>
<keyword evidence="1" id="KW-1133">Transmembrane helix</keyword>
<dbReference type="EMBL" id="JAWWNJ010000089">
    <property type="protein sequence ID" value="KAK7000208.1"/>
    <property type="molecule type" value="Genomic_DNA"/>
</dbReference>
<protein>
    <recommendedName>
        <fullName evidence="4">MFS transporter</fullName>
    </recommendedName>
</protein>
<keyword evidence="1" id="KW-0812">Transmembrane</keyword>
<evidence type="ECO:0000256" key="1">
    <source>
        <dbReference type="SAM" id="Phobius"/>
    </source>
</evidence>
<feature type="transmembrane region" description="Helical" evidence="1">
    <location>
        <begin position="7"/>
        <end position="28"/>
    </location>
</feature>
<keyword evidence="3" id="KW-1185">Reference proteome</keyword>
<accession>A0AAW0A248</accession>
<name>A0AAW0A248_9AGAR</name>
<feature type="transmembrane region" description="Helical" evidence="1">
    <location>
        <begin position="34"/>
        <end position="56"/>
    </location>
</feature>
<evidence type="ECO:0000313" key="3">
    <source>
        <dbReference type="Proteomes" id="UP001362999"/>
    </source>
</evidence>
<gene>
    <name evidence="2" type="ORF">R3P38DRAFT_3057644</name>
</gene>
<evidence type="ECO:0008006" key="4">
    <source>
        <dbReference type="Google" id="ProtNLM"/>
    </source>
</evidence>
<proteinExistence type="predicted"/>
<dbReference type="AlphaFoldDB" id="A0AAW0A248"/>
<keyword evidence="1" id="KW-0472">Membrane</keyword>
<evidence type="ECO:0000313" key="2">
    <source>
        <dbReference type="EMBL" id="KAK7000208.1"/>
    </source>
</evidence>
<feature type="non-terminal residue" evidence="2">
    <location>
        <position position="1"/>
    </location>
</feature>
<comment type="caution">
    <text evidence="2">The sequence shown here is derived from an EMBL/GenBank/DDBJ whole genome shotgun (WGS) entry which is preliminary data.</text>
</comment>
<organism evidence="2 3">
    <name type="scientific">Favolaschia claudopus</name>
    <dbReference type="NCBI Taxonomy" id="2862362"/>
    <lineage>
        <taxon>Eukaryota</taxon>
        <taxon>Fungi</taxon>
        <taxon>Dikarya</taxon>
        <taxon>Basidiomycota</taxon>
        <taxon>Agaricomycotina</taxon>
        <taxon>Agaricomycetes</taxon>
        <taxon>Agaricomycetidae</taxon>
        <taxon>Agaricales</taxon>
        <taxon>Marasmiineae</taxon>
        <taxon>Mycenaceae</taxon>
        <taxon>Favolaschia</taxon>
    </lineage>
</organism>
<dbReference type="Proteomes" id="UP001362999">
    <property type="component" value="Unassembled WGS sequence"/>
</dbReference>
<sequence length="70" mass="7288">ITGLSQVMGTVFSGIAPSIASSLFALSLKRNMAGGYLVYIVLVGITCGGLRCSLLLPRRLSSDSDRVGKV</sequence>